<dbReference type="EMBL" id="GBEZ01023749">
    <property type="protein sequence ID" value="JAC63164.1"/>
    <property type="molecule type" value="Transcribed_RNA"/>
</dbReference>
<protein>
    <submittedName>
        <fullName evidence="1">Uncharacterized protein</fullName>
    </submittedName>
</protein>
<proteinExistence type="predicted"/>
<dbReference type="AlphaFoldDB" id="A0A061QXJ3"/>
<organism evidence="1">
    <name type="scientific">Tetraselmis sp. GSL018</name>
    <dbReference type="NCBI Taxonomy" id="582737"/>
    <lineage>
        <taxon>Eukaryota</taxon>
        <taxon>Viridiplantae</taxon>
        <taxon>Chlorophyta</taxon>
        <taxon>core chlorophytes</taxon>
        <taxon>Chlorodendrophyceae</taxon>
        <taxon>Chlorodendrales</taxon>
        <taxon>Chlorodendraceae</taxon>
        <taxon>Tetraselmis</taxon>
    </lineage>
</organism>
<feature type="non-terminal residue" evidence="1">
    <location>
        <position position="1"/>
    </location>
</feature>
<gene>
    <name evidence="1" type="ORF">TSPGSL018_21326</name>
</gene>
<evidence type="ECO:0000313" key="1">
    <source>
        <dbReference type="EMBL" id="JAC63164.1"/>
    </source>
</evidence>
<name>A0A061QXJ3_9CHLO</name>
<reference evidence="1" key="1">
    <citation type="submission" date="2014-05" db="EMBL/GenBank/DDBJ databases">
        <title>The transcriptome of the halophilic microalga Tetraselmis sp. GSL018 isolated from the Great Salt Lake, Utah.</title>
        <authorList>
            <person name="Jinkerson R.E."/>
            <person name="D'Adamo S."/>
            <person name="Posewitz M.C."/>
        </authorList>
    </citation>
    <scope>NUCLEOTIDE SEQUENCE</scope>
    <source>
        <strain evidence="1">GSL018</strain>
    </source>
</reference>
<accession>A0A061QXJ3</accession>
<sequence length="56" mass="6281">AKILIFANKQAESHPPRQNRSFLRRQHTRMQFLPDIAAVVTPGSSPPKGPCSARDR</sequence>